<sequence>MIGEIKDVGTKKNYTVYTEKQIEISGTTGEILKENEIYVTKAKNRDDFIKFFVDNLSFIGSDLLNAERQVLFILLTKIDYKNIIYINSDLRRDIEVLLKVSKSTVSVAINGLKKKGVILSLSDSLKKELGTFSDNAFIINPNIAGRGSFNELQKLRQDISIEYDFEKLEVKQKYNIKSKYDGFDEISNNMENHEIKEIKQTQDKKSTEVCIVEKDQKNIIEIDDIIEQPTHISKSQNIKTDKEIELELVREQNEAKRLDIENLKAKNENLKLQIQLKALDQNNKINQPDFLPQQNDEAF</sequence>
<accession>A0A6M8MLA7</accession>
<protein>
    <recommendedName>
        <fullName evidence="3">Plasmid replication protein RepL domain-containing protein</fullName>
    </recommendedName>
</protein>
<dbReference type="OrthoDB" id="5355775at2"/>
<dbReference type="KEGG" id="ccor:CCORG_a0003"/>
<evidence type="ECO:0000313" key="2">
    <source>
        <dbReference type="EMBL" id="QKF65539.1"/>
    </source>
</evidence>
<dbReference type="AlphaFoldDB" id="A0A6M8MLA7"/>
<reference evidence="2" key="1">
    <citation type="submission" date="2020-05" db="EMBL/GenBank/DDBJ databases">
        <title>Complete genome sequencing of Campylobacter and Arcobacter type strains.</title>
        <authorList>
            <person name="Miller W.G."/>
            <person name="Yee E."/>
        </authorList>
    </citation>
    <scope>NUCLEOTIDE SEQUENCE [LARGE SCALE GENOMIC DNA]</scope>
    <source>
        <strain evidence="2">LMG 27932</strain>
        <plasmid evidence="2">pCCORG</plasmid>
    </source>
</reference>
<keyword evidence="1" id="KW-0175">Coiled coil</keyword>
<evidence type="ECO:0000256" key="1">
    <source>
        <dbReference type="SAM" id="Coils"/>
    </source>
</evidence>
<gene>
    <name evidence="2" type="ORF">CCORG_a0003</name>
</gene>
<evidence type="ECO:0008006" key="3">
    <source>
        <dbReference type="Google" id="ProtNLM"/>
    </source>
</evidence>
<proteinExistence type="predicted"/>
<name>A0A6M8MLA7_9BACT</name>
<feature type="coiled-coil region" evidence="1">
    <location>
        <begin position="241"/>
        <end position="282"/>
    </location>
</feature>
<geneLocation type="plasmid" evidence="2">
    <name>pCCORG</name>
</geneLocation>
<dbReference type="EMBL" id="CP053843">
    <property type="protein sequence ID" value="QKF65539.1"/>
    <property type="molecule type" value="Genomic_DNA"/>
</dbReference>
<keyword evidence="2" id="KW-0614">Plasmid</keyword>
<organism evidence="2">
    <name type="scientific">Campylobacter corcagiensis</name>
    <dbReference type="NCBI Taxonomy" id="1448857"/>
    <lineage>
        <taxon>Bacteria</taxon>
        <taxon>Pseudomonadati</taxon>
        <taxon>Campylobacterota</taxon>
        <taxon>Epsilonproteobacteria</taxon>
        <taxon>Campylobacterales</taxon>
        <taxon>Campylobacteraceae</taxon>
        <taxon>Campylobacter</taxon>
    </lineage>
</organism>
<dbReference type="RefSeq" id="WP_025803641.1">
    <property type="nucleotide sequence ID" value="NZ_CP053843.1"/>
</dbReference>